<dbReference type="RefSeq" id="WP_264600179.1">
    <property type="nucleotide sequence ID" value="NZ_JAOQNS010000002.1"/>
</dbReference>
<feature type="signal peptide" evidence="1">
    <location>
        <begin position="1"/>
        <end position="31"/>
    </location>
</feature>
<protein>
    <recommendedName>
        <fullName evidence="2">Pilus formation protein N-terminal domain-containing protein</fullName>
    </recommendedName>
</protein>
<reference evidence="4" key="1">
    <citation type="submission" date="2023-07" db="EMBL/GenBank/DDBJ databases">
        <title>Genome sequencing of Purple Non-Sulfur Bacteria from various extreme environments.</title>
        <authorList>
            <person name="Mayer M."/>
        </authorList>
    </citation>
    <scope>NUCLEOTIDE SEQUENCE [LARGE SCALE GENOMIC DNA]</scope>
    <source>
        <strain evidence="4">DSM 17935</strain>
    </source>
</reference>
<comment type="caution">
    <text evidence="3">The sequence shown here is derived from an EMBL/GenBank/DDBJ whole genome shotgun (WGS) entry which is preliminary data.</text>
</comment>
<evidence type="ECO:0000256" key="1">
    <source>
        <dbReference type="SAM" id="SignalP"/>
    </source>
</evidence>
<dbReference type="EMBL" id="JAOQNS010000002">
    <property type="protein sequence ID" value="MCW2306512.1"/>
    <property type="molecule type" value="Genomic_DNA"/>
</dbReference>
<evidence type="ECO:0000259" key="2">
    <source>
        <dbReference type="Pfam" id="PF13629"/>
    </source>
</evidence>
<evidence type="ECO:0000313" key="3">
    <source>
        <dbReference type="EMBL" id="MCW2306512.1"/>
    </source>
</evidence>
<feature type="domain" description="Pilus formation protein N-terminal" evidence="2">
    <location>
        <begin position="38"/>
        <end position="101"/>
    </location>
</feature>
<organism evidence="3 4">
    <name type="scientific">Rhodobium gokarnense</name>
    <dbReference type="NCBI Taxonomy" id="364296"/>
    <lineage>
        <taxon>Bacteria</taxon>
        <taxon>Pseudomonadati</taxon>
        <taxon>Pseudomonadota</taxon>
        <taxon>Alphaproteobacteria</taxon>
        <taxon>Hyphomicrobiales</taxon>
        <taxon>Rhodobiaceae</taxon>
        <taxon>Rhodobium</taxon>
    </lineage>
</organism>
<accession>A0ABT3H7Z1</accession>
<dbReference type="Proteomes" id="UP001209755">
    <property type="component" value="Unassembled WGS sequence"/>
</dbReference>
<name>A0ABT3H7Z1_9HYPH</name>
<evidence type="ECO:0000313" key="4">
    <source>
        <dbReference type="Proteomes" id="UP001209755"/>
    </source>
</evidence>
<dbReference type="Pfam" id="PF13629">
    <property type="entry name" value="T2SS-T3SS_pil_N"/>
    <property type="match status" value="1"/>
</dbReference>
<dbReference type="InterPro" id="IPR032789">
    <property type="entry name" value="T2SS-T3SS_pil_N"/>
</dbReference>
<keyword evidence="1" id="KW-0732">Signal</keyword>
<gene>
    <name evidence="3" type="ORF">M2319_000831</name>
</gene>
<sequence length="163" mass="17113">MFRPAKTASAALAITIGFLVLATASSAPALAKQPIFASVDRAKVMHIEGGADTIIVGNPAVADAVMHDATTLIIVGRSYGTTNLIVLNADNEPIADETIIVRPTDTSMVTVQRQGARYSYSCAPTCVPAPMPGDQNDYFENAGKQTSQRNEAAQAAAMGFKKK</sequence>
<feature type="chain" id="PRO_5047451324" description="Pilus formation protein N-terminal domain-containing protein" evidence="1">
    <location>
        <begin position="32"/>
        <end position="163"/>
    </location>
</feature>
<proteinExistence type="predicted"/>
<keyword evidence="4" id="KW-1185">Reference proteome</keyword>